<accession>A0ABQ7MPV0</accession>
<dbReference type="Proteomes" id="UP000823674">
    <property type="component" value="Chromosome A04"/>
</dbReference>
<feature type="region of interest" description="Disordered" evidence="2">
    <location>
        <begin position="199"/>
        <end position="224"/>
    </location>
</feature>
<evidence type="ECO:0000313" key="4">
    <source>
        <dbReference type="EMBL" id="KAG5399896.1"/>
    </source>
</evidence>
<gene>
    <name evidence="4" type="primary">A04p005570.1_BraROA</name>
    <name evidence="4" type="ORF">IGI04_014503</name>
</gene>
<evidence type="ECO:0000259" key="3">
    <source>
        <dbReference type="SMART" id="SM00360"/>
    </source>
</evidence>
<name>A0ABQ7MPV0_BRACM</name>
<dbReference type="PANTHER" id="PTHR23236">
    <property type="entry name" value="EUKARYOTIC TRANSLATION INITIATION FACTOR 4B/4H"/>
    <property type="match status" value="1"/>
</dbReference>
<evidence type="ECO:0000256" key="2">
    <source>
        <dbReference type="SAM" id="MobiDB-lite"/>
    </source>
</evidence>
<feature type="domain" description="RRM" evidence="3">
    <location>
        <begin position="20"/>
        <end position="95"/>
    </location>
</feature>
<reference evidence="4 5" key="1">
    <citation type="submission" date="2021-03" db="EMBL/GenBank/DDBJ databases">
        <authorList>
            <person name="King G.J."/>
            <person name="Bancroft I."/>
            <person name="Baten A."/>
            <person name="Bloomfield J."/>
            <person name="Borpatragohain P."/>
            <person name="He Z."/>
            <person name="Irish N."/>
            <person name="Irwin J."/>
            <person name="Liu K."/>
            <person name="Mauleon R.P."/>
            <person name="Moore J."/>
            <person name="Morris R."/>
            <person name="Ostergaard L."/>
            <person name="Wang B."/>
            <person name="Wells R."/>
        </authorList>
    </citation>
    <scope>NUCLEOTIDE SEQUENCE [LARGE SCALE GENOMIC DNA]</scope>
    <source>
        <strain evidence="4">R-o-18</strain>
        <tissue evidence="4">Leaf</tissue>
    </source>
</reference>
<dbReference type="InterPro" id="IPR012677">
    <property type="entry name" value="Nucleotide-bd_a/b_plait_sf"/>
</dbReference>
<dbReference type="Pfam" id="PF00076">
    <property type="entry name" value="RRM_1"/>
    <property type="match status" value="1"/>
</dbReference>
<dbReference type="SMART" id="SM00360">
    <property type="entry name" value="RRM"/>
    <property type="match status" value="1"/>
</dbReference>
<keyword evidence="5" id="KW-1185">Reference proteome</keyword>
<dbReference type="SUPFAM" id="SSF54928">
    <property type="entry name" value="RNA-binding domain, RBD"/>
    <property type="match status" value="1"/>
</dbReference>
<feature type="compositionally biased region" description="Polar residues" evidence="2">
    <location>
        <begin position="200"/>
        <end position="218"/>
    </location>
</feature>
<comment type="caution">
    <text evidence="4">The sequence shown here is derived from an EMBL/GenBank/DDBJ whole genome shotgun (WGS) entry which is preliminary data.</text>
</comment>
<organism evidence="4 5">
    <name type="scientific">Brassica rapa subsp. trilocularis</name>
    <dbReference type="NCBI Taxonomy" id="1813537"/>
    <lineage>
        <taxon>Eukaryota</taxon>
        <taxon>Viridiplantae</taxon>
        <taxon>Streptophyta</taxon>
        <taxon>Embryophyta</taxon>
        <taxon>Tracheophyta</taxon>
        <taxon>Spermatophyta</taxon>
        <taxon>Magnoliopsida</taxon>
        <taxon>eudicotyledons</taxon>
        <taxon>Gunneridae</taxon>
        <taxon>Pentapetalae</taxon>
        <taxon>rosids</taxon>
        <taxon>malvids</taxon>
        <taxon>Brassicales</taxon>
        <taxon>Brassicaceae</taxon>
        <taxon>Brassiceae</taxon>
        <taxon>Brassica</taxon>
    </lineage>
</organism>
<dbReference type="Gene3D" id="3.30.70.330">
    <property type="match status" value="1"/>
</dbReference>
<dbReference type="InterPro" id="IPR000504">
    <property type="entry name" value="RRM_dom"/>
</dbReference>
<dbReference type="PANTHER" id="PTHR23236:SF24">
    <property type="entry name" value="PHRAGMOPLASTIN INTERACTING PROTEIN 1"/>
    <property type="match status" value="1"/>
</dbReference>
<sequence>MVVPSKKKLKQNIRRRRTSFVFVSEIVEAWDTKECDICKLFSGYVINSARLGKNKKKTGEFKGCAHVDFNDSLSVAMAALKLDQYVICGRTVLIVHLGHLATACRKKLEDAHDQANAKLDQETVNTSTAMLRYDLQKNNGGSYCMNETYTATNEAHIGRLASEVSFEKGHLAKACLKKLQNTGHTNAKVDHQTVEARPIQETSYNHQKISGDTDNNGGSYMDET</sequence>
<dbReference type="InterPro" id="IPR035979">
    <property type="entry name" value="RBD_domain_sf"/>
</dbReference>
<protein>
    <recommendedName>
        <fullName evidence="3">RRM domain-containing protein</fullName>
    </recommendedName>
</protein>
<evidence type="ECO:0000313" key="5">
    <source>
        <dbReference type="Proteomes" id="UP000823674"/>
    </source>
</evidence>
<dbReference type="EMBL" id="JADBGQ010000004">
    <property type="protein sequence ID" value="KAG5399896.1"/>
    <property type="molecule type" value="Genomic_DNA"/>
</dbReference>
<proteinExistence type="predicted"/>
<evidence type="ECO:0000256" key="1">
    <source>
        <dbReference type="ARBA" id="ARBA00022884"/>
    </source>
</evidence>
<keyword evidence="1" id="KW-0694">RNA-binding</keyword>